<protein>
    <submittedName>
        <fullName evidence="2">DUF4340 domain-containing protein</fullName>
    </submittedName>
</protein>
<comment type="caution">
    <text evidence="2">The sequence shown here is derived from an EMBL/GenBank/DDBJ whole genome shotgun (WGS) entry which is preliminary data.</text>
</comment>
<dbReference type="AlphaFoldDB" id="A0A351R8M3"/>
<dbReference type="InterPro" id="IPR025641">
    <property type="entry name" value="DUF4340"/>
</dbReference>
<reference evidence="2 3" key="1">
    <citation type="journal article" date="2018" name="Nat. Biotechnol.">
        <title>A standardized bacterial taxonomy based on genome phylogeny substantially revises the tree of life.</title>
        <authorList>
            <person name="Parks D.H."/>
            <person name="Chuvochina M."/>
            <person name="Waite D.W."/>
            <person name="Rinke C."/>
            <person name="Skarshewski A."/>
            <person name="Chaumeil P.A."/>
            <person name="Hugenholtz P."/>
        </authorList>
    </citation>
    <scope>NUCLEOTIDE SEQUENCE [LARGE SCALE GENOMIC DNA]</scope>
    <source>
        <strain evidence="2">UBA9958</strain>
    </source>
</reference>
<organism evidence="2 3">
    <name type="scientific">Methylotenera mobilis</name>
    <dbReference type="NCBI Taxonomy" id="359408"/>
    <lineage>
        <taxon>Bacteria</taxon>
        <taxon>Pseudomonadati</taxon>
        <taxon>Pseudomonadota</taxon>
        <taxon>Betaproteobacteria</taxon>
        <taxon>Nitrosomonadales</taxon>
        <taxon>Methylophilaceae</taxon>
        <taxon>Methylotenera</taxon>
    </lineage>
</organism>
<proteinExistence type="predicted"/>
<accession>A0A351R8M3</accession>
<evidence type="ECO:0000313" key="3">
    <source>
        <dbReference type="Proteomes" id="UP000264313"/>
    </source>
</evidence>
<dbReference type="EMBL" id="DNAA01000039">
    <property type="protein sequence ID" value="HBA08394.1"/>
    <property type="molecule type" value="Genomic_DNA"/>
</dbReference>
<evidence type="ECO:0000313" key="2">
    <source>
        <dbReference type="EMBL" id="HBA08394.1"/>
    </source>
</evidence>
<dbReference type="STRING" id="1132855.GCA_000384255_00845"/>
<evidence type="ECO:0000259" key="1">
    <source>
        <dbReference type="Pfam" id="PF14238"/>
    </source>
</evidence>
<dbReference type="Pfam" id="PF14238">
    <property type="entry name" value="DUF4340"/>
    <property type="match status" value="1"/>
</dbReference>
<dbReference type="Proteomes" id="UP000264313">
    <property type="component" value="Unassembled WGS sequence"/>
</dbReference>
<feature type="domain" description="DUF4340" evidence="1">
    <location>
        <begin position="68"/>
        <end position="228"/>
    </location>
</feature>
<sequence length="298" mass="33857">MKKRWLLNLILLAVVASLVTFLYVRPKTEANKGAEYEVSTYKLAEFNAIAIEFPAKAAVTFEKIDGYWRLTAPYKTRADQLSVQRILAIIAAKSREKIVSDDMAKFGLVNPALKLKLFRDANSAEEFLFGTYNPLTDEQYILHKNTVYLVSNTYAEAASTQVIEMVDKAPLKPTEKVAGFDFSRLEQWEASRLNVDLVDGQWKVSIKEAKPLQNEMNEWVDYSWIHTLAKSVELYTPDRKTVYPSFEIKLADGSKVHFDKIQESPDLLLGRPDEGIMYTFPSDSGFVMLNPPINVPSK</sequence>
<gene>
    <name evidence="2" type="ORF">DCW48_01575</name>
</gene>
<name>A0A351R8M3_9PROT</name>